<dbReference type="Proteomes" id="UP000633418">
    <property type="component" value="Chromosome"/>
</dbReference>
<dbReference type="KEGG" id="pxn:HU772_010235"/>
<dbReference type="AlphaFoldDB" id="A0A9E6TZG1"/>
<sequence length="174" mass="19360">MGAARKLNVVSIQDKPAKVRVNLRAKPHRKIDMHQLPFVGRDHAQEESGGYCFWDVPFAGGFRGGLETGQAIAGMYLAHLRRVRHEKSYKLELGALIMGMMNRSPRNEEEHNSRKGQLMGFAGALDSWLRAAVDEFGEKLDTIDHEDLLAQANGGLDTKAADERFSRLLAKAGF</sequence>
<protein>
    <submittedName>
        <fullName evidence="1">Uncharacterized protein</fullName>
    </submittedName>
</protein>
<dbReference type="RefSeq" id="WP_186662306.1">
    <property type="nucleotide sequence ID" value="NZ_CP077095.1"/>
</dbReference>
<accession>A0A9E6TZG1</accession>
<organism evidence="1 2">
    <name type="scientific">Pseudomonas xantholysinigenes</name>
    <dbReference type="NCBI Taxonomy" id="2745490"/>
    <lineage>
        <taxon>Bacteria</taxon>
        <taxon>Pseudomonadati</taxon>
        <taxon>Pseudomonadota</taxon>
        <taxon>Gammaproteobacteria</taxon>
        <taxon>Pseudomonadales</taxon>
        <taxon>Pseudomonadaceae</taxon>
        <taxon>Pseudomonas</taxon>
    </lineage>
</organism>
<evidence type="ECO:0000313" key="1">
    <source>
        <dbReference type="EMBL" id="QXI40417.1"/>
    </source>
</evidence>
<evidence type="ECO:0000313" key="2">
    <source>
        <dbReference type="Proteomes" id="UP000633418"/>
    </source>
</evidence>
<keyword evidence="2" id="KW-1185">Reference proteome</keyword>
<reference evidence="1 2" key="2">
    <citation type="journal article" date="2021" name="Microorganisms">
        <title>The Ever-Expanding Pseudomonas Genus: Description of 43 New Species and Partition of the Pseudomonas putida Group.</title>
        <authorList>
            <person name="Girard L."/>
            <person name="Lood C."/>
            <person name="Hofte M."/>
            <person name="Vandamme P."/>
            <person name="Rokni-Zadeh H."/>
            <person name="van Noort V."/>
            <person name="Lavigne R."/>
            <person name="De Mot R."/>
        </authorList>
    </citation>
    <scope>NUCLEOTIDE SEQUENCE [LARGE SCALE GENOMIC DNA]</scope>
    <source>
        <strain evidence="1 2">RW9S1A</strain>
    </source>
</reference>
<gene>
    <name evidence="1" type="ORF">HU772_010235</name>
</gene>
<name>A0A9E6TZG1_9PSED</name>
<reference evidence="1 2" key="1">
    <citation type="journal article" date="2020" name="Microorganisms">
        <title>Reliable Identification of Environmental Pseudomonas Isolates Using the rpoD Gene.</title>
        <authorList>
            <consortium name="The Broad Institute Genome Sequencing Platform"/>
            <person name="Girard L."/>
            <person name="Lood C."/>
            <person name="Rokni-Zadeh H."/>
            <person name="van Noort V."/>
            <person name="Lavigne R."/>
            <person name="De Mot R."/>
        </authorList>
    </citation>
    <scope>NUCLEOTIDE SEQUENCE [LARGE SCALE GENOMIC DNA]</scope>
    <source>
        <strain evidence="1 2">RW9S1A</strain>
    </source>
</reference>
<proteinExistence type="predicted"/>
<dbReference type="EMBL" id="CP077095">
    <property type="protein sequence ID" value="QXI40417.1"/>
    <property type="molecule type" value="Genomic_DNA"/>
</dbReference>